<gene>
    <name evidence="7" type="ORF">M9B40_05510</name>
</gene>
<keyword evidence="2" id="KW-0819">tRNA processing</keyword>
<sequence>MPNKLQKKTILINNCIEIGLSDSAGPFSSIRISIPKKIVKSAVQRNKIKRQIKEIYRCNFQKNLNKDFLVKFKREDCVFKKELKEFFSNV</sequence>
<keyword evidence="3" id="KW-0540">Nuclease</keyword>
<dbReference type="GO" id="GO:0008033">
    <property type="term" value="P:tRNA processing"/>
    <property type="evidence" value="ECO:0007669"/>
    <property type="project" value="UniProtKB-KW"/>
</dbReference>
<dbReference type="InterPro" id="IPR014721">
    <property type="entry name" value="Ribsml_uS5_D2-typ_fold_subgr"/>
</dbReference>
<evidence type="ECO:0000313" key="7">
    <source>
        <dbReference type="EMBL" id="URQ63183.1"/>
    </source>
</evidence>
<organism evidence="7 8">
    <name type="scientific">SAR86 cluster bacterium</name>
    <dbReference type="NCBI Taxonomy" id="2030880"/>
    <lineage>
        <taxon>Bacteria</taxon>
        <taxon>Pseudomonadati</taxon>
        <taxon>Pseudomonadota</taxon>
        <taxon>Gammaproteobacteria</taxon>
        <taxon>SAR86 cluster</taxon>
    </lineage>
</organism>
<dbReference type="GO" id="GO:0004526">
    <property type="term" value="F:ribonuclease P activity"/>
    <property type="evidence" value="ECO:0007669"/>
    <property type="project" value="InterPro"/>
</dbReference>
<protein>
    <submittedName>
        <fullName evidence="7">Ribonuclease P protein component</fullName>
    </submittedName>
</protein>
<name>A0A9Q8X3Z3_9GAMM</name>
<accession>A0A9Q8X3Z3</accession>
<dbReference type="GO" id="GO:0000049">
    <property type="term" value="F:tRNA binding"/>
    <property type="evidence" value="ECO:0007669"/>
    <property type="project" value="InterPro"/>
</dbReference>
<keyword evidence="6" id="KW-0694">RNA-binding</keyword>
<evidence type="ECO:0000256" key="1">
    <source>
        <dbReference type="ARBA" id="ARBA00002663"/>
    </source>
</evidence>
<keyword evidence="5" id="KW-0378">Hydrolase</keyword>
<dbReference type="Pfam" id="PF00825">
    <property type="entry name" value="Ribonuclease_P"/>
    <property type="match status" value="1"/>
</dbReference>
<comment type="function">
    <text evidence="1">RNaseP catalyzes the removal of the 5'-leader sequence from pre-tRNA to produce the mature 5'-terminus. It can also cleave other RNA substrates such as 4.5S RNA. The protein component plays an auxiliary but essential role in vivo by binding to the 5'-leader sequence and broadening the substrate specificity of the ribozyme.</text>
</comment>
<dbReference type="EMBL" id="CP097966">
    <property type="protein sequence ID" value="URQ63183.1"/>
    <property type="molecule type" value="Genomic_DNA"/>
</dbReference>
<dbReference type="Proteomes" id="UP001056381">
    <property type="component" value="Chromosome"/>
</dbReference>
<evidence type="ECO:0000256" key="3">
    <source>
        <dbReference type="ARBA" id="ARBA00022722"/>
    </source>
</evidence>
<keyword evidence="8" id="KW-1185">Reference proteome</keyword>
<evidence type="ECO:0000256" key="2">
    <source>
        <dbReference type="ARBA" id="ARBA00022694"/>
    </source>
</evidence>
<keyword evidence="4" id="KW-0255">Endonuclease</keyword>
<evidence type="ECO:0000256" key="6">
    <source>
        <dbReference type="ARBA" id="ARBA00022884"/>
    </source>
</evidence>
<evidence type="ECO:0000313" key="8">
    <source>
        <dbReference type="Proteomes" id="UP001056381"/>
    </source>
</evidence>
<evidence type="ECO:0000256" key="5">
    <source>
        <dbReference type="ARBA" id="ARBA00022801"/>
    </source>
</evidence>
<reference evidence="7" key="1">
    <citation type="submission" date="2022-05" db="EMBL/GenBank/DDBJ databases">
        <title>Single-amplified genomics reveal most streamlined microbe among free-living bacteria.</title>
        <authorList>
            <person name="Roda-Garcia J."/>
            <person name="Haro-Moreno J.M."/>
            <person name="Rodriguez-Valera F."/>
            <person name="Almagro-Moreno S."/>
            <person name="Lopez-Perez M."/>
        </authorList>
    </citation>
    <scope>NUCLEOTIDE SEQUENCE</scope>
    <source>
        <strain evidence="7">TMED112-D2-2</strain>
    </source>
</reference>
<evidence type="ECO:0000256" key="4">
    <source>
        <dbReference type="ARBA" id="ARBA00022759"/>
    </source>
</evidence>
<dbReference type="InterPro" id="IPR020568">
    <property type="entry name" value="Ribosomal_Su5_D2-typ_SF"/>
</dbReference>
<dbReference type="SUPFAM" id="SSF54211">
    <property type="entry name" value="Ribosomal protein S5 domain 2-like"/>
    <property type="match status" value="1"/>
</dbReference>
<proteinExistence type="predicted"/>
<dbReference type="Gene3D" id="3.30.230.10">
    <property type="match status" value="1"/>
</dbReference>
<dbReference type="AlphaFoldDB" id="A0A9Q8X3Z3"/>
<dbReference type="InterPro" id="IPR020539">
    <property type="entry name" value="RNase_P_CS"/>
</dbReference>
<dbReference type="InterPro" id="IPR000100">
    <property type="entry name" value="RNase_P"/>
</dbReference>
<dbReference type="PROSITE" id="PS00648">
    <property type="entry name" value="RIBONUCLEASE_P"/>
    <property type="match status" value="1"/>
</dbReference>